<dbReference type="EMBL" id="CAJHNJ030000162">
    <property type="protein sequence ID" value="CAG9136829.1"/>
    <property type="molecule type" value="Genomic_DNA"/>
</dbReference>
<name>A0A8S4G9K7_PLUXY</name>
<dbReference type="AlphaFoldDB" id="A0A8S4G9K7"/>
<organism evidence="1 2">
    <name type="scientific">Plutella xylostella</name>
    <name type="common">Diamondback moth</name>
    <name type="synonym">Plutella maculipennis</name>
    <dbReference type="NCBI Taxonomy" id="51655"/>
    <lineage>
        <taxon>Eukaryota</taxon>
        <taxon>Metazoa</taxon>
        <taxon>Ecdysozoa</taxon>
        <taxon>Arthropoda</taxon>
        <taxon>Hexapoda</taxon>
        <taxon>Insecta</taxon>
        <taxon>Pterygota</taxon>
        <taxon>Neoptera</taxon>
        <taxon>Endopterygota</taxon>
        <taxon>Lepidoptera</taxon>
        <taxon>Glossata</taxon>
        <taxon>Ditrysia</taxon>
        <taxon>Yponomeutoidea</taxon>
        <taxon>Plutellidae</taxon>
        <taxon>Plutella</taxon>
    </lineage>
</organism>
<gene>
    <name evidence="1" type="ORF">PLXY2_LOCUS15078</name>
</gene>
<comment type="caution">
    <text evidence="1">The sequence shown here is derived from an EMBL/GenBank/DDBJ whole genome shotgun (WGS) entry which is preliminary data.</text>
</comment>
<dbReference type="InterPro" id="IPR029058">
    <property type="entry name" value="AB_hydrolase_fold"/>
</dbReference>
<protein>
    <submittedName>
        <fullName evidence="1">(diamondback moth) hypothetical protein</fullName>
    </submittedName>
</protein>
<accession>A0A8S4G9K7</accession>
<evidence type="ECO:0000313" key="1">
    <source>
        <dbReference type="EMBL" id="CAG9136829.1"/>
    </source>
</evidence>
<evidence type="ECO:0000313" key="2">
    <source>
        <dbReference type="Proteomes" id="UP000653454"/>
    </source>
</evidence>
<keyword evidence="2" id="KW-1185">Reference proteome</keyword>
<proteinExistence type="predicted"/>
<dbReference type="Proteomes" id="UP000653454">
    <property type="component" value="Unassembled WGS sequence"/>
</dbReference>
<dbReference type="Gene3D" id="3.40.50.1820">
    <property type="entry name" value="alpha/beta hydrolase"/>
    <property type="match status" value="1"/>
</dbReference>
<sequence>MRLRFSRRQNGHTQIDTSVPNLRYLTADQALADLAQFITHVKSEQFEDGKYR</sequence>
<reference evidence="1" key="1">
    <citation type="submission" date="2020-11" db="EMBL/GenBank/DDBJ databases">
        <authorList>
            <person name="Whiteford S."/>
        </authorList>
    </citation>
    <scope>NUCLEOTIDE SEQUENCE</scope>
</reference>